<reference evidence="2" key="2">
    <citation type="journal article" date="2023" name="IMA Fungus">
        <title>Comparative genomic study of the Penicillium genus elucidates a diverse pangenome and 15 lateral gene transfer events.</title>
        <authorList>
            <person name="Petersen C."/>
            <person name="Sorensen T."/>
            <person name="Nielsen M.R."/>
            <person name="Sondergaard T.E."/>
            <person name="Sorensen J.L."/>
            <person name="Fitzpatrick D.A."/>
            <person name="Frisvad J.C."/>
            <person name="Nielsen K.L."/>
        </authorList>
    </citation>
    <scope>NUCLEOTIDE SEQUENCE</scope>
    <source>
        <strain evidence="2">IBT 30069</strain>
    </source>
</reference>
<keyword evidence="3" id="KW-1185">Reference proteome</keyword>
<comment type="caution">
    <text evidence="2">The sequence shown here is derived from an EMBL/GenBank/DDBJ whole genome shotgun (WGS) entry which is preliminary data.</text>
</comment>
<dbReference type="Pfam" id="PF04525">
    <property type="entry name" value="LOR"/>
    <property type="match status" value="1"/>
</dbReference>
<organism evidence="2 3">
    <name type="scientific">Penicillium angulare</name>
    <dbReference type="NCBI Taxonomy" id="116970"/>
    <lineage>
        <taxon>Eukaryota</taxon>
        <taxon>Fungi</taxon>
        <taxon>Dikarya</taxon>
        <taxon>Ascomycota</taxon>
        <taxon>Pezizomycotina</taxon>
        <taxon>Eurotiomycetes</taxon>
        <taxon>Eurotiomycetidae</taxon>
        <taxon>Eurotiales</taxon>
        <taxon>Aspergillaceae</taxon>
        <taxon>Penicillium</taxon>
    </lineage>
</organism>
<comment type="similarity">
    <text evidence="1">Belongs to the LOR family.</text>
</comment>
<evidence type="ECO:0000313" key="2">
    <source>
        <dbReference type="EMBL" id="KAJ5097025.1"/>
    </source>
</evidence>
<proteinExistence type="inferred from homology"/>
<gene>
    <name evidence="2" type="ORF">N7456_007746</name>
</gene>
<dbReference type="SUPFAM" id="SSF54518">
    <property type="entry name" value="Tubby C-terminal domain-like"/>
    <property type="match status" value="1"/>
</dbReference>
<sequence>MMRGRHVQSPRHPIGLRQELVTEFDRLLYIDPKYDKHSPAEFTVKYDSDDSTLFTVTGKKYGNRPVREFRDKSGLPMFESERVWPALRWKKPWRVRLPGNNEDLVDIKLKWKPHTFDMTFRNALAQDAKKDEDKLVTLEVRRASALCSFAVYADGRKVADIRESVVRNRTISFWGVNTSNSTNHIPTRKIMDVLVADGFDLSLVSALFCYCVFMTVN</sequence>
<reference evidence="2" key="1">
    <citation type="submission" date="2022-11" db="EMBL/GenBank/DDBJ databases">
        <authorList>
            <person name="Petersen C."/>
        </authorList>
    </citation>
    <scope>NUCLEOTIDE SEQUENCE</scope>
    <source>
        <strain evidence="2">IBT 30069</strain>
    </source>
</reference>
<accession>A0A9W9FBA0</accession>
<evidence type="ECO:0000256" key="1">
    <source>
        <dbReference type="ARBA" id="ARBA00005437"/>
    </source>
</evidence>
<evidence type="ECO:0000313" key="3">
    <source>
        <dbReference type="Proteomes" id="UP001149165"/>
    </source>
</evidence>
<protein>
    <submittedName>
        <fullName evidence="2">Uncharacterized protein</fullName>
    </submittedName>
</protein>
<dbReference type="InterPro" id="IPR038595">
    <property type="entry name" value="LOR_sf"/>
</dbReference>
<dbReference type="AlphaFoldDB" id="A0A9W9FBA0"/>
<dbReference type="Proteomes" id="UP001149165">
    <property type="component" value="Unassembled WGS sequence"/>
</dbReference>
<dbReference type="OrthoDB" id="97518at2759"/>
<name>A0A9W9FBA0_9EURO</name>
<dbReference type="InterPro" id="IPR007612">
    <property type="entry name" value="LOR"/>
</dbReference>
<dbReference type="EMBL" id="JAPQKH010000005">
    <property type="protein sequence ID" value="KAJ5097025.1"/>
    <property type="molecule type" value="Genomic_DNA"/>
</dbReference>
<dbReference type="InterPro" id="IPR025659">
    <property type="entry name" value="Tubby-like_C"/>
</dbReference>
<dbReference type="Gene3D" id="2.40.160.200">
    <property type="entry name" value="LURP1-related"/>
    <property type="match status" value="1"/>
</dbReference>